<keyword evidence="3" id="KW-1185">Reference proteome</keyword>
<feature type="non-terminal residue" evidence="2">
    <location>
        <position position="1"/>
    </location>
</feature>
<protein>
    <submittedName>
        <fullName evidence="2">Uncharacterized protein</fullName>
    </submittedName>
</protein>
<dbReference type="Proteomes" id="UP000265520">
    <property type="component" value="Unassembled WGS sequence"/>
</dbReference>
<feature type="region of interest" description="Disordered" evidence="1">
    <location>
        <begin position="1"/>
        <end position="26"/>
    </location>
</feature>
<comment type="caution">
    <text evidence="2">The sequence shown here is derived from an EMBL/GenBank/DDBJ whole genome shotgun (WGS) entry which is preliminary data.</text>
</comment>
<feature type="compositionally biased region" description="Polar residues" evidence="1">
    <location>
        <begin position="8"/>
        <end position="17"/>
    </location>
</feature>
<dbReference type="AlphaFoldDB" id="A0A392TUZ3"/>
<name>A0A392TUZ3_9FABA</name>
<proteinExistence type="predicted"/>
<evidence type="ECO:0000313" key="2">
    <source>
        <dbReference type="EMBL" id="MCI64514.1"/>
    </source>
</evidence>
<evidence type="ECO:0000313" key="3">
    <source>
        <dbReference type="Proteomes" id="UP000265520"/>
    </source>
</evidence>
<sequence>ERDRNPQEPESPSLQRQKATDKQTARWEARWASIPVLENQVAV</sequence>
<evidence type="ECO:0000256" key="1">
    <source>
        <dbReference type="SAM" id="MobiDB-lite"/>
    </source>
</evidence>
<reference evidence="2 3" key="1">
    <citation type="journal article" date="2018" name="Front. Plant Sci.">
        <title>Red Clover (Trifolium pratense) and Zigzag Clover (T. medium) - A Picture of Genomic Similarities and Differences.</title>
        <authorList>
            <person name="Dluhosova J."/>
            <person name="Istvanek J."/>
            <person name="Nedelnik J."/>
            <person name="Repkova J."/>
        </authorList>
    </citation>
    <scope>NUCLEOTIDE SEQUENCE [LARGE SCALE GENOMIC DNA]</scope>
    <source>
        <strain evidence="3">cv. 10/8</strain>
        <tissue evidence="2">Leaf</tissue>
    </source>
</reference>
<dbReference type="EMBL" id="LXQA010657562">
    <property type="protein sequence ID" value="MCI64514.1"/>
    <property type="molecule type" value="Genomic_DNA"/>
</dbReference>
<organism evidence="2 3">
    <name type="scientific">Trifolium medium</name>
    <dbReference type="NCBI Taxonomy" id="97028"/>
    <lineage>
        <taxon>Eukaryota</taxon>
        <taxon>Viridiplantae</taxon>
        <taxon>Streptophyta</taxon>
        <taxon>Embryophyta</taxon>
        <taxon>Tracheophyta</taxon>
        <taxon>Spermatophyta</taxon>
        <taxon>Magnoliopsida</taxon>
        <taxon>eudicotyledons</taxon>
        <taxon>Gunneridae</taxon>
        <taxon>Pentapetalae</taxon>
        <taxon>rosids</taxon>
        <taxon>fabids</taxon>
        <taxon>Fabales</taxon>
        <taxon>Fabaceae</taxon>
        <taxon>Papilionoideae</taxon>
        <taxon>50 kb inversion clade</taxon>
        <taxon>NPAAA clade</taxon>
        <taxon>Hologalegina</taxon>
        <taxon>IRL clade</taxon>
        <taxon>Trifolieae</taxon>
        <taxon>Trifolium</taxon>
    </lineage>
</organism>
<accession>A0A392TUZ3</accession>